<keyword evidence="2" id="KW-1185">Reference proteome</keyword>
<organism evidence="1 2">
    <name type="scientific">Flemingia macrophylla</name>
    <dbReference type="NCBI Taxonomy" id="520843"/>
    <lineage>
        <taxon>Eukaryota</taxon>
        <taxon>Viridiplantae</taxon>
        <taxon>Streptophyta</taxon>
        <taxon>Embryophyta</taxon>
        <taxon>Tracheophyta</taxon>
        <taxon>Spermatophyta</taxon>
        <taxon>Magnoliopsida</taxon>
        <taxon>eudicotyledons</taxon>
        <taxon>Gunneridae</taxon>
        <taxon>Pentapetalae</taxon>
        <taxon>rosids</taxon>
        <taxon>fabids</taxon>
        <taxon>Fabales</taxon>
        <taxon>Fabaceae</taxon>
        <taxon>Papilionoideae</taxon>
        <taxon>50 kb inversion clade</taxon>
        <taxon>NPAAA clade</taxon>
        <taxon>indigoferoid/millettioid clade</taxon>
        <taxon>Phaseoleae</taxon>
        <taxon>Flemingia</taxon>
    </lineage>
</organism>
<accession>A0ABD1MP12</accession>
<dbReference type="EMBL" id="JBGMDY010000004">
    <property type="protein sequence ID" value="KAL2337542.1"/>
    <property type="molecule type" value="Genomic_DNA"/>
</dbReference>
<evidence type="ECO:0000313" key="1">
    <source>
        <dbReference type="EMBL" id="KAL2337542.1"/>
    </source>
</evidence>
<sequence>MKKKKKKPANQKYFSRNYWDKAELGRALWATLHKNILALGWIEIFQIRLKTGSTSTRLLCAKILLYPDLTE</sequence>
<proteinExistence type="predicted"/>
<comment type="caution">
    <text evidence="1">The sequence shown here is derived from an EMBL/GenBank/DDBJ whole genome shotgun (WGS) entry which is preliminary data.</text>
</comment>
<evidence type="ECO:0000313" key="2">
    <source>
        <dbReference type="Proteomes" id="UP001603857"/>
    </source>
</evidence>
<reference evidence="1 2" key="1">
    <citation type="submission" date="2024-08" db="EMBL/GenBank/DDBJ databases">
        <title>Insights into the chromosomal genome structure of Flemingia macrophylla.</title>
        <authorList>
            <person name="Ding Y."/>
            <person name="Zhao Y."/>
            <person name="Bi W."/>
            <person name="Wu M."/>
            <person name="Zhao G."/>
            <person name="Gong Y."/>
            <person name="Li W."/>
            <person name="Zhang P."/>
        </authorList>
    </citation>
    <scope>NUCLEOTIDE SEQUENCE [LARGE SCALE GENOMIC DNA]</scope>
    <source>
        <strain evidence="1">DYQJB</strain>
        <tissue evidence="1">Leaf</tissue>
    </source>
</reference>
<dbReference type="AlphaFoldDB" id="A0ABD1MP12"/>
<protein>
    <recommendedName>
        <fullName evidence="3">Ribosomal protein S3</fullName>
    </recommendedName>
</protein>
<gene>
    <name evidence="1" type="ORF">Fmac_011988</name>
</gene>
<dbReference type="Proteomes" id="UP001603857">
    <property type="component" value="Unassembled WGS sequence"/>
</dbReference>
<evidence type="ECO:0008006" key="3">
    <source>
        <dbReference type="Google" id="ProtNLM"/>
    </source>
</evidence>
<name>A0ABD1MP12_9FABA</name>